<dbReference type="Pfam" id="PF01925">
    <property type="entry name" value="TauE"/>
    <property type="match status" value="1"/>
</dbReference>
<dbReference type="Proteomes" id="UP001170481">
    <property type="component" value="Unassembled WGS sequence"/>
</dbReference>
<evidence type="ECO:0000256" key="2">
    <source>
        <dbReference type="ARBA" id="ARBA00009142"/>
    </source>
</evidence>
<evidence type="ECO:0000256" key="4">
    <source>
        <dbReference type="ARBA" id="ARBA00022475"/>
    </source>
</evidence>
<dbReference type="EMBL" id="JAUORK010000018">
    <property type="protein sequence ID" value="MDO6672976.1"/>
    <property type="molecule type" value="Genomic_DNA"/>
</dbReference>
<feature type="transmembrane region" description="Helical" evidence="8">
    <location>
        <begin position="211"/>
        <end position="228"/>
    </location>
</feature>
<gene>
    <name evidence="9" type="ORF">Q4535_12715</name>
</gene>
<keyword evidence="3" id="KW-0813">Transport</keyword>
<feature type="transmembrane region" description="Helical" evidence="8">
    <location>
        <begin position="186"/>
        <end position="205"/>
    </location>
</feature>
<comment type="subcellular location">
    <subcellularLocation>
        <location evidence="1 8">Cell membrane</location>
        <topology evidence="1 8">Multi-pass membrane protein</topology>
    </subcellularLocation>
</comment>
<dbReference type="PANTHER" id="PTHR30269">
    <property type="entry name" value="TRANSMEMBRANE PROTEIN YFCA"/>
    <property type="match status" value="1"/>
</dbReference>
<feature type="transmembrane region" description="Helical" evidence="8">
    <location>
        <begin position="84"/>
        <end position="103"/>
    </location>
</feature>
<dbReference type="AlphaFoldDB" id="A0AAP4U126"/>
<feature type="transmembrane region" description="Helical" evidence="8">
    <location>
        <begin position="148"/>
        <end position="174"/>
    </location>
</feature>
<comment type="caution">
    <text evidence="9">The sequence shown here is derived from an EMBL/GenBank/DDBJ whole genome shotgun (WGS) entry which is preliminary data.</text>
</comment>
<feature type="transmembrane region" description="Helical" evidence="8">
    <location>
        <begin position="240"/>
        <end position="258"/>
    </location>
</feature>
<reference evidence="9" key="1">
    <citation type="submission" date="2023-07" db="EMBL/GenBank/DDBJ databases">
        <title>Genome content predicts the carbon catabolic preferences of heterotrophic bacteria.</title>
        <authorList>
            <person name="Gralka M."/>
        </authorList>
    </citation>
    <scope>NUCLEOTIDE SEQUENCE</scope>
    <source>
        <strain evidence="9">C2R13</strain>
    </source>
</reference>
<proteinExistence type="inferred from homology"/>
<keyword evidence="5 8" id="KW-0812">Transmembrane</keyword>
<evidence type="ECO:0000256" key="1">
    <source>
        <dbReference type="ARBA" id="ARBA00004651"/>
    </source>
</evidence>
<evidence type="ECO:0000256" key="5">
    <source>
        <dbReference type="ARBA" id="ARBA00022692"/>
    </source>
</evidence>
<protein>
    <recommendedName>
        <fullName evidence="8">Probable membrane transporter protein</fullName>
    </recommendedName>
</protein>
<evidence type="ECO:0000256" key="6">
    <source>
        <dbReference type="ARBA" id="ARBA00022989"/>
    </source>
</evidence>
<evidence type="ECO:0000313" key="9">
    <source>
        <dbReference type="EMBL" id="MDO6672976.1"/>
    </source>
</evidence>
<keyword evidence="7 8" id="KW-0472">Membrane</keyword>
<dbReference type="InterPro" id="IPR052017">
    <property type="entry name" value="TSUP"/>
</dbReference>
<dbReference type="InterPro" id="IPR002781">
    <property type="entry name" value="TM_pro_TauE-like"/>
</dbReference>
<accession>A0AAP4U126</accession>
<dbReference type="PANTHER" id="PTHR30269:SF0">
    <property type="entry name" value="MEMBRANE TRANSPORTER PROTEIN YFCA-RELATED"/>
    <property type="match status" value="1"/>
</dbReference>
<feature type="transmembrane region" description="Helical" evidence="8">
    <location>
        <begin position="12"/>
        <end position="36"/>
    </location>
</feature>
<evidence type="ECO:0000256" key="8">
    <source>
        <dbReference type="RuleBase" id="RU363041"/>
    </source>
</evidence>
<sequence length="259" mass="27348">MMSDVAGLTSGLDLISVVALIALGGVAGFINVLSAGGSMLTLPLLMFLGLPPAQANATNRVAIALQSATATSTFLRAGAHNMGVAWRLAVPAVAGAMLGAWLATRISAEAFESVLIVVMVVCSIMMLLPTPRIDTRELTPERITPVVLLAMFGIGIYGGFIQVGVGVLFIVVLYRLLKIDLTQVNVFKVFIVLMYTLPALAVFVFDGQVRWAYGLVLAVGNMSGAFLGARVNMSPAGARWVKWLTVAVIFIIVLKLALT</sequence>
<feature type="transmembrane region" description="Helical" evidence="8">
    <location>
        <begin position="110"/>
        <end position="128"/>
    </location>
</feature>
<organism evidence="9 10">
    <name type="scientific">Cobetia amphilecti</name>
    <dbReference type="NCBI Taxonomy" id="1055104"/>
    <lineage>
        <taxon>Bacteria</taxon>
        <taxon>Pseudomonadati</taxon>
        <taxon>Pseudomonadota</taxon>
        <taxon>Gammaproteobacteria</taxon>
        <taxon>Oceanospirillales</taxon>
        <taxon>Halomonadaceae</taxon>
        <taxon>Cobetia</taxon>
    </lineage>
</organism>
<keyword evidence="4 8" id="KW-1003">Cell membrane</keyword>
<keyword evidence="6 8" id="KW-1133">Transmembrane helix</keyword>
<dbReference type="RefSeq" id="WP_303594611.1">
    <property type="nucleotide sequence ID" value="NZ_JAUORK010000018.1"/>
</dbReference>
<evidence type="ECO:0000313" key="10">
    <source>
        <dbReference type="Proteomes" id="UP001170481"/>
    </source>
</evidence>
<evidence type="ECO:0000256" key="3">
    <source>
        <dbReference type="ARBA" id="ARBA00022448"/>
    </source>
</evidence>
<evidence type="ECO:0000256" key="7">
    <source>
        <dbReference type="ARBA" id="ARBA00023136"/>
    </source>
</evidence>
<dbReference type="GO" id="GO:0005886">
    <property type="term" value="C:plasma membrane"/>
    <property type="evidence" value="ECO:0007669"/>
    <property type="project" value="UniProtKB-SubCell"/>
</dbReference>
<comment type="similarity">
    <text evidence="2 8">Belongs to the 4-toluene sulfonate uptake permease (TSUP) (TC 2.A.102) family.</text>
</comment>
<name>A0AAP4U126_9GAMM</name>